<keyword evidence="4" id="KW-0597">Phosphoprotein</keyword>
<evidence type="ECO:0000259" key="13">
    <source>
        <dbReference type="PROSITE" id="PS50885"/>
    </source>
</evidence>
<dbReference type="GO" id="GO:0000155">
    <property type="term" value="F:phosphorelay sensor kinase activity"/>
    <property type="evidence" value="ECO:0007669"/>
    <property type="project" value="InterPro"/>
</dbReference>
<dbReference type="AlphaFoldDB" id="A0A366FNJ7"/>
<dbReference type="Pfam" id="PF02518">
    <property type="entry name" value="HATPase_c"/>
    <property type="match status" value="1"/>
</dbReference>
<dbReference type="Gene3D" id="3.30.565.10">
    <property type="entry name" value="Histidine kinase-like ATPase, C-terminal domain"/>
    <property type="match status" value="1"/>
</dbReference>
<dbReference type="PROSITE" id="PS50109">
    <property type="entry name" value="HIS_KIN"/>
    <property type="match status" value="1"/>
</dbReference>
<evidence type="ECO:0000256" key="9">
    <source>
        <dbReference type="ARBA" id="ARBA00023012"/>
    </source>
</evidence>
<evidence type="ECO:0000313" key="14">
    <source>
        <dbReference type="EMBL" id="RBP15620.1"/>
    </source>
</evidence>
<proteinExistence type="predicted"/>
<evidence type="ECO:0000256" key="6">
    <source>
        <dbReference type="ARBA" id="ARBA00022692"/>
    </source>
</evidence>
<feature type="domain" description="HAMP" evidence="13">
    <location>
        <begin position="182"/>
        <end position="235"/>
    </location>
</feature>
<dbReference type="PANTHER" id="PTHR45436:SF8">
    <property type="entry name" value="HISTIDINE KINASE"/>
    <property type="match status" value="1"/>
</dbReference>
<organism evidence="14 15">
    <name type="scientific">Roseiarcus fermentans</name>
    <dbReference type="NCBI Taxonomy" id="1473586"/>
    <lineage>
        <taxon>Bacteria</taxon>
        <taxon>Pseudomonadati</taxon>
        <taxon>Pseudomonadota</taxon>
        <taxon>Alphaproteobacteria</taxon>
        <taxon>Hyphomicrobiales</taxon>
        <taxon>Roseiarcaceae</taxon>
        <taxon>Roseiarcus</taxon>
    </lineage>
</organism>
<evidence type="ECO:0000256" key="2">
    <source>
        <dbReference type="ARBA" id="ARBA00004370"/>
    </source>
</evidence>
<evidence type="ECO:0000256" key="8">
    <source>
        <dbReference type="ARBA" id="ARBA00022989"/>
    </source>
</evidence>
<dbReference type="PRINTS" id="PR00344">
    <property type="entry name" value="BCTRLSENSOR"/>
</dbReference>
<evidence type="ECO:0000256" key="4">
    <source>
        <dbReference type="ARBA" id="ARBA00022553"/>
    </source>
</evidence>
<evidence type="ECO:0000256" key="5">
    <source>
        <dbReference type="ARBA" id="ARBA00022679"/>
    </source>
</evidence>
<dbReference type="CDD" id="cd00075">
    <property type="entry name" value="HATPase"/>
    <property type="match status" value="1"/>
</dbReference>
<dbReference type="InterPro" id="IPR003661">
    <property type="entry name" value="HisK_dim/P_dom"/>
</dbReference>
<evidence type="ECO:0000256" key="7">
    <source>
        <dbReference type="ARBA" id="ARBA00022777"/>
    </source>
</evidence>
<feature type="transmembrane region" description="Helical" evidence="11">
    <location>
        <begin position="157"/>
        <end position="181"/>
    </location>
</feature>
<dbReference type="InterPro" id="IPR005467">
    <property type="entry name" value="His_kinase_dom"/>
</dbReference>
<keyword evidence="7 14" id="KW-0418">Kinase</keyword>
<dbReference type="InterPro" id="IPR036890">
    <property type="entry name" value="HATPase_C_sf"/>
</dbReference>
<comment type="catalytic activity">
    <reaction evidence="1">
        <text>ATP + protein L-histidine = ADP + protein N-phospho-L-histidine.</text>
        <dbReference type="EC" id="2.7.13.3"/>
    </reaction>
</comment>
<dbReference type="Gene3D" id="1.10.287.130">
    <property type="match status" value="1"/>
</dbReference>
<dbReference type="PROSITE" id="PS50885">
    <property type="entry name" value="HAMP"/>
    <property type="match status" value="1"/>
</dbReference>
<comment type="subcellular location">
    <subcellularLocation>
        <location evidence="2">Membrane</location>
    </subcellularLocation>
</comment>
<dbReference type="PANTHER" id="PTHR45436">
    <property type="entry name" value="SENSOR HISTIDINE KINASE YKOH"/>
    <property type="match status" value="1"/>
</dbReference>
<evidence type="ECO:0000256" key="1">
    <source>
        <dbReference type="ARBA" id="ARBA00000085"/>
    </source>
</evidence>
<dbReference type="SMART" id="SM00387">
    <property type="entry name" value="HATPase_c"/>
    <property type="match status" value="1"/>
</dbReference>
<gene>
    <name evidence="14" type="ORF">DFR50_108177</name>
</gene>
<dbReference type="OrthoDB" id="9815202at2"/>
<dbReference type="InterPro" id="IPR036097">
    <property type="entry name" value="HisK_dim/P_sf"/>
</dbReference>
<feature type="domain" description="Histidine kinase" evidence="12">
    <location>
        <begin position="243"/>
        <end position="464"/>
    </location>
</feature>
<dbReference type="SMART" id="SM00388">
    <property type="entry name" value="HisKA"/>
    <property type="match status" value="1"/>
</dbReference>
<accession>A0A366FNJ7</accession>
<evidence type="ECO:0000259" key="12">
    <source>
        <dbReference type="PROSITE" id="PS50109"/>
    </source>
</evidence>
<dbReference type="InterPro" id="IPR050428">
    <property type="entry name" value="TCS_sensor_his_kinase"/>
</dbReference>
<dbReference type="RefSeq" id="WP_113888915.1">
    <property type="nucleotide sequence ID" value="NZ_QNRK01000008.1"/>
</dbReference>
<dbReference type="CDD" id="cd00082">
    <property type="entry name" value="HisKA"/>
    <property type="match status" value="1"/>
</dbReference>
<dbReference type="Pfam" id="PF00512">
    <property type="entry name" value="HisKA"/>
    <property type="match status" value="1"/>
</dbReference>
<keyword evidence="15" id="KW-1185">Reference proteome</keyword>
<keyword evidence="10 11" id="KW-0472">Membrane</keyword>
<dbReference type="InterPro" id="IPR004358">
    <property type="entry name" value="Sig_transdc_His_kin-like_C"/>
</dbReference>
<keyword evidence="8 11" id="KW-1133">Transmembrane helix</keyword>
<keyword evidence="6 11" id="KW-0812">Transmembrane</keyword>
<evidence type="ECO:0000256" key="10">
    <source>
        <dbReference type="ARBA" id="ARBA00023136"/>
    </source>
</evidence>
<dbReference type="InterPro" id="IPR003594">
    <property type="entry name" value="HATPase_dom"/>
</dbReference>
<comment type="caution">
    <text evidence="14">The sequence shown here is derived from an EMBL/GenBank/DDBJ whole genome shotgun (WGS) entry which is preliminary data.</text>
</comment>
<dbReference type="SUPFAM" id="SSF55874">
    <property type="entry name" value="ATPase domain of HSP90 chaperone/DNA topoisomerase II/histidine kinase"/>
    <property type="match status" value="1"/>
</dbReference>
<protein>
    <recommendedName>
        <fullName evidence="3">histidine kinase</fullName>
        <ecNumber evidence="3">2.7.13.3</ecNumber>
    </recommendedName>
</protein>
<dbReference type="SMART" id="SM00304">
    <property type="entry name" value="HAMP"/>
    <property type="match status" value="1"/>
</dbReference>
<dbReference type="SUPFAM" id="SSF158472">
    <property type="entry name" value="HAMP domain-like"/>
    <property type="match status" value="1"/>
</dbReference>
<dbReference type="Pfam" id="PF00672">
    <property type="entry name" value="HAMP"/>
    <property type="match status" value="1"/>
</dbReference>
<evidence type="ECO:0000313" key="15">
    <source>
        <dbReference type="Proteomes" id="UP000253529"/>
    </source>
</evidence>
<keyword evidence="9" id="KW-0902">Two-component regulatory system</keyword>
<name>A0A366FNJ7_9HYPH</name>
<dbReference type="EMBL" id="QNRK01000008">
    <property type="protein sequence ID" value="RBP15620.1"/>
    <property type="molecule type" value="Genomic_DNA"/>
</dbReference>
<evidence type="ECO:0000256" key="3">
    <source>
        <dbReference type="ARBA" id="ARBA00012438"/>
    </source>
</evidence>
<sequence>MTALAKLFRATAFRLALAILAVSSVGAGVVLAIIAWQVVAVVDEEIARTIDAEAKGLTDAFNHDGLVGLYSSIEARKRQPGASLYLLTDPAGESLAGNVEQIPLEVLERQGFIVVNYRTNGPGDRVRQALVRIYKLPPGFLLLVGHDLGDRARIEGVMVRALAVSLVFFAALAALGALFVARNVLKRIDDINTSAQGVMAGDLTGRLPVSGSGDELDRLAESLNAMLKRIGVLMQGLREVSDNIAHDLRTPLTRLRNHAEAALAYGDDPAAYRAALEKTIEESDALIKIFNALLLIARAEAGGGIDGQTAFDLAEAARAVADLYEPIAEEEGVDLAVDIDAPLTVRGNRELIGQTIANLVDNALKYGAMSGRHPGDPKPSIVVSARRVGDAVELVVADRGPGVPPEDRKRVLDRFVRLEGSRSRPGSGLGLSLAAAVARMHGGRVELADNAPGLRVRVILPAEHAPPALPAPVSGSVHEPVAG</sequence>
<dbReference type="CDD" id="cd06225">
    <property type="entry name" value="HAMP"/>
    <property type="match status" value="1"/>
</dbReference>
<dbReference type="Gene3D" id="6.10.340.10">
    <property type="match status" value="1"/>
</dbReference>
<dbReference type="Proteomes" id="UP000253529">
    <property type="component" value="Unassembled WGS sequence"/>
</dbReference>
<reference evidence="14 15" key="1">
    <citation type="submission" date="2018-06" db="EMBL/GenBank/DDBJ databases">
        <title>Genomic Encyclopedia of Type Strains, Phase IV (KMG-IV): sequencing the most valuable type-strain genomes for metagenomic binning, comparative biology and taxonomic classification.</title>
        <authorList>
            <person name="Goeker M."/>
        </authorList>
    </citation>
    <scope>NUCLEOTIDE SEQUENCE [LARGE SCALE GENOMIC DNA]</scope>
    <source>
        <strain evidence="14 15">DSM 24875</strain>
    </source>
</reference>
<dbReference type="SUPFAM" id="SSF47384">
    <property type="entry name" value="Homodimeric domain of signal transducing histidine kinase"/>
    <property type="match status" value="1"/>
</dbReference>
<dbReference type="EC" id="2.7.13.3" evidence="3"/>
<dbReference type="InterPro" id="IPR003660">
    <property type="entry name" value="HAMP_dom"/>
</dbReference>
<keyword evidence="5" id="KW-0808">Transferase</keyword>
<feature type="transmembrane region" description="Helical" evidence="11">
    <location>
        <begin position="12"/>
        <end position="36"/>
    </location>
</feature>
<evidence type="ECO:0000256" key="11">
    <source>
        <dbReference type="SAM" id="Phobius"/>
    </source>
</evidence>
<dbReference type="GO" id="GO:0005886">
    <property type="term" value="C:plasma membrane"/>
    <property type="evidence" value="ECO:0007669"/>
    <property type="project" value="TreeGrafter"/>
</dbReference>